<keyword evidence="10" id="KW-1185">Reference proteome</keyword>
<evidence type="ECO:0000256" key="1">
    <source>
        <dbReference type="ARBA" id="ARBA00004123"/>
    </source>
</evidence>
<dbReference type="InterPro" id="IPR036864">
    <property type="entry name" value="Zn2-C6_fun-type_DNA-bd_sf"/>
</dbReference>
<keyword evidence="3" id="KW-0805">Transcription regulation</keyword>
<name>A0ABR3Z693_9PEZI</name>
<dbReference type="Proteomes" id="UP001583186">
    <property type="component" value="Unassembled WGS sequence"/>
</dbReference>
<evidence type="ECO:0000256" key="5">
    <source>
        <dbReference type="ARBA" id="ARBA00023163"/>
    </source>
</evidence>
<dbReference type="PANTHER" id="PTHR37534:SF49">
    <property type="entry name" value="LYSINE BIOSYNTHESIS REGULATORY PROTEIN LYS14"/>
    <property type="match status" value="1"/>
</dbReference>
<evidence type="ECO:0000256" key="7">
    <source>
        <dbReference type="SAM" id="MobiDB-lite"/>
    </source>
</evidence>
<evidence type="ECO:0000256" key="4">
    <source>
        <dbReference type="ARBA" id="ARBA00023125"/>
    </source>
</evidence>
<evidence type="ECO:0000256" key="2">
    <source>
        <dbReference type="ARBA" id="ARBA00022833"/>
    </source>
</evidence>
<evidence type="ECO:0000313" key="9">
    <source>
        <dbReference type="EMBL" id="KAL1896140.1"/>
    </source>
</evidence>
<protein>
    <recommendedName>
        <fullName evidence="8">Zn(2)-C6 fungal-type domain-containing protein</fullName>
    </recommendedName>
</protein>
<feature type="compositionally biased region" description="Basic and acidic residues" evidence="7">
    <location>
        <begin position="42"/>
        <end position="53"/>
    </location>
</feature>
<dbReference type="InterPro" id="IPR001138">
    <property type="entry name" value="Zn2Cys6_DnaBD"/>
</dbReference>
<dbReference type="PANTHER" id="PTHR37534">
    <property type="entry name" value="TRANSCRIPTIONAL ACTIVATOR PROTEIN UGA3"/>
    <property type="match status" value="1"/>
</dbReference>
<dbReference type="CDD" id="cd00067">
    <property type="entry name" value="GAL4"/>
    <property type="match status" value="1"/>
</dbReference>
<gene>
    <name evidence="9" type="ORF">Sste5346_004882</name>
</gene>
<dbReference type="Gene3D" id="4.10.240.10">
    <property type="entry name" value="Zn(2)-C6 fungal-type DNA-binding domain"/>
    <property type="match status" value="1"/>
</dbReference>
<keyword evidence="5" id="KW-0804">Transcription</keyword>
<sequence length="465" mass="51732">MVSRSRGGCLECRRSRIKCDEARPGCGTCSRRARDCPGYAGKDARTRTSETVRRRSTSTPPVQPTTQLSADLLVRRLAFLPEVGDIDHDDRLALQCYFQNHLRRVGLGEEFVNDGNRKVVTLLQQYPETLGDVIVAIGHTLVARSSGTSVVPALTRKSRALARLRNSQTTNMDIEPQLLLILCIGALELIDISFIPPISAIPVLLSCASHAVAAHVAASTPLSPTAKYFLRALARQDILLGLTYGRKNVLSTSLWFHSSHDGDIDRFLGLTMSLMPLLEELCGLAEKIKTVRNAKESDKALQEPLQDLYCRISAWHPSMHKRPSFLNTRKYLCQAHAFRAAALLYLHRLCHPPGSCHDANSAAVNLAYDVLLFCYDSPGAPDSLHADVRMLHWPLFVAGCEMKTDVDRQLVLDLLRQNYHQRGTYTPLKTIDFLVEHLWPVVDAGSGNVNWMELVVQFSSDFAPL</sequence>
<dbReference type="Pfam" id="PF11951">
    <property type="entry name" value="Fungal_trans_2"/>
    <property type="match status" value="1"/>
</dbReference>
<comment type="subcellular location">
    <subcellularLocation>
        <location evidence="1">Nucleus</location>
    </subcellularLocation>
</comment>
<feature type="domain" description="Zn(2)-C6 fungal-type" evidence="8">
    <location>
        <begin position="8"/>
        <end position="36"/>
    </location>
</feature>
<dbReference type="Pfam" id="PF00172">
    <property type="entry name" value="Zn_clus"/>
    <property type="match status" value="1"/>
</dbReference>
<proteinExistence type="predicted"/>
<dbReference type="SMART" id="SM00066">
    <property type="entry name" value="GAL4"/>
    <property type="match status" value="1"/>
</dbReference>
<dbReference type="SUPFAM" id="SSF57701">
    <property type="entry name" value="Zn2/Cys6 DNA-binding domain"/>
    <property type="match status" value="1"/>
</dbReference>
<evidence type="ECO:0000259" key="8">
    <source>
        <dbReference type="PROSITE" id="PS50048"/>
    </source>
</evidence>
<dbReference type="PROSITE" id="PS50048">
    <property type="entry name" value="ZN2_CY6_FUNGAL_2"/>
    <property type="match status" value="1"/>
</dbReference>
<keyword evidence="6" id="KW-0539">Nucleus</keyword>
<evidence type="ECO:0000256" key="6">
    <source>
        <dbReference type="ARBA" id="ARBA00023242"/>
    </source>
</evidence>
<dbReference type="PROSITE" id="PS00463">
    <property type="entry name" value="ZN2_CY6_FUNGAL_1"/>
    <property type="match status" value="1"/>
</dbReference>
<evidence type="ECO:0000256" key="3">
    <source>
        <dbReference type="ARBA" id="ARBA00023015"/>
    </source>
</evidence>
<feature type="region of interest" description="Disordered" evidence="7">
    <location>
        <begin position="40"/>
        <end position="65"/>
    </location>
</feature>
<keyword evidence="4" id="KW-0238">DNA-binding</keyword>
<organism evidence="9 10">
    <name type="scientific">Sporothrix stenoceras</name>
    <dbReference type="NCBI Taxonomy" id="5173"/>
    <lineage>
        <taxon>Eukaryota</taxon>
        <taxon>Fungi</taxon>
        <taxon>Dikarya</taxon>
        <taxon>Ascomycota</taxon>
        <taxon>Pezizomycotina</taxon>
        <taxon>Sordariomycetes</taxon>
        <taxon>Sordariomycetidae</taxon>
        <taxon>Ophiostomatales</taxon>
        <taxon>Ophiostomataceae</taxon>
        <taxon>Sporothrix</taxon>
    </lineage>
</organism>
<dbReference type="EMBL" id="JAWCUI010000024">
    <property type="protein sequence ID" value="KAL1896140.1"/>
    <property type="molecule type" value="Genomic_DNA"/>
</dbReference>
<accession>A0ABR3Z693</accession>
<comment type="caution">
    <text evidence="9">The sequence shown here is derived from an EMBL/GenBank/DDBJ whole genome shotgun (WGS) entry which is preliminary data.</text>
</comment>
<evidence type="ECO:0000313" key="10">
    <source>
        <dbReference type="Proteomes" id="UP001583186"/>
    </source>
</evidence>
<keyword evidence="2" id="KW-0862">Zinc</keyword>
<reference evidence="9 10" key="1">
    <citation type="journal article" date="2024" name="IMA Fungus">
        <title>IMA Genome - F19 : A genome assembly and annotation guide to empower mycologists, including annotated draft genome sequences of Ceratocystis pirilliformis, Diaporthe australafricana, Fusarium ophioides, Paecilomyces lecythidis, and Sporothrix stenoceras.</title>
        <authorList>
            <person name="Aylward J."/>
            <person name="Wilson A.M."/>
            <person name="Visagie C.M."/>
            <person name="Spraker J."/>
            <person name="Barnes I."/>
            <person name="Buitendag C."/>
            <person name="Ceriani C."/>
            <person name="Del Mar Angel L."/>
            <person name="du Plessis D."/>
            <person name="Fuchs T."/>
            <person name="Gasser K."/>
            <person name="Kramer D."/>
            <person name="Li W."/>
            <person name="Munsamy K."/>
            <person name="Piso A."/>
            <person name="Price J.L."/>
            <person name="Sonnekus B."/>
            <person name="Thomas C."/>
            <person name="van der Nest A."/>
            <person name="van Dijk A."/>
            <person name="van Heerden A."/>
            <person name="van Vuuren N."/>
            <person name="Yilmaz N."/>
            <person name="Duong T.A."/>
            <person name="van der Merwe N.A."/>
            <person name="Wingfield M.J."/>
            <person name="Wingfield B.D."/>
        </authorList>
    </citation>
    <scope>NUCLEOTIDE SEQUENCE [LARGE SCALE GENOMIC DNA]</scope>
    <source>
        <strain evidence="9 10">CMW 5346</strain>
    </source>
</reference>
<dbReference type="InterPro" id="IPR021858">
    <property type="entry name" value="Fun_TF"/>
</dbReference>